<keyword evidence="2" id="KW-1185">Reference proteome</keyword>
<evidence type="ECO:0000313" key="1">
    <source>
        <dbReference type="EMBL" id="NES09409.1"/>
    </source>
</evidence>
<evidence type="ECO:0000313" key="2">
    <source>
        <dbReference type="Proteomes" id="UP000471751"/>
    </source>
</evidence>
<dbReference type="Proteomes" id="UP000471751">
    <property type="component" value="Unassembled WGS sequence"/>
</dbReference>
<reference evidence="1 2" key="1">
    <citation type="submission" date="2020-02" db="EMBL/GenBank/DDBJ databases">
        <title>Broccoli isolated Pseudomonas sp.</title>
        <authorList>
            <person name="Fujikawa T."/>
            <person name="Sawada H."/>
        </authorList>
    </citation>
    <scope>NUCLEOTIDE SEQUENCE [LARGE SCALE GENOMIC DNA]</scope>
    <source>
        <strain evidence="1 2">JCM 32154</strain>
    </source>
</reference>
<comment type="caution">
    <text evidence="1">The sequence shown here is derived from an EMBL/GenBank/DDBJ whole genome shotgun (WGS) entry which is preliminary data.</text>
</comment>
<dbReference type="RefSeq" id="WP_163933719.1">
    <property type="nucleotide sequence ID" value="NZ_BMQU01000002.1"/>
</dbReference>
<proteinExistence type="predicted"/>
<name>A0A6I5RNY8_9PSED</name>
<organism evidence="1 2">
    <name type="scientific">Pseudomonas laurentiana</name>
    <dbReference type="NCBI Taxonomy" id="2364649"/>
    <lineage>
        <taxon>Bacteria</taxon>
        <taxon>Pseudomonadati</taxon>
        <taxon>Pseudomonadota</taxon>
        <taxon>Gammaproteobacteria</taxon>
        <taxon>Pseudomonadales</taxon>
        <taxon>Pseudomonadaceae</taxon>
        <taxon>Pseudomonas</taxon>
    </lineage>
</organism>
<dbReference type="AlphaFoldDB" id="A0A6I5RNY8"/>
<accession>A0A6I5RNY8</accession>
<sequence>MSVRDLKDRQQLQERLEGGVSVYALIDPSQAGEGEDTVLDGVEVHSFDAAPQSLGLALDSEWEPESWLLRLSPSAMATWPGDWQPGLNWFKVDFRLSTSPDAQASLYAFRAVDDAPTPLDILNVQVLGNGKTLRKLMRFSQLRGLPVSPKASITELFQQATDECDWPMLVVHDVGQANWNSLFPCSVCPRWGSRAVLFYDCGVPTGYNYATLPSPPLDPFANALAKAPVILSHWDMDHWAGAAAGQPLFGGRGIRIAWDARALDRPWIVPNQGRAQSGQRVSSMGWRLALALARRGNLYLWPSQLNGVVSRQGHRIIKCQPLGGGNDNNNTGLALLINAGASSREPQYLLTVGDADYSSLYLHYPQAQVCGYRGLVASHHGGNINSVPPAPLDHRSKLVYSHGARYHHPTHAARLAHSAAGWQQVHETHQRRSRRIHGGVQQQVGSVSLGYHWQPCICAHLHLPADANCPIQ</sequence>
<dbReference type="EMBL" id="JAAHBT010000053">
    <property type="protein sequence ID" value="NES09409.1"/>
    <property type="molecule type" value="Genomic_DNA"/>
</dbReference>
<protein>
    <submittedName>
        <fullName evidence="1">Uncharacterized protein</fullName>
    </submittedName>
</protein>
<gene>
    <name evidence="1" type="ORF">G3O07_06165</name>
</gene>